<gene>
    <name evidence="8" type="ORF">HPP92_020036</name>
</gene>
<comment type="similarity">
    <text evidence="2">Belongs to the MAP70 family.</text>
</comment>
<dbReference type="AlphaFoldDB" id="A0A835QAU4"/>
<evidence type="ECO:0000313" key="8">
    <source>
        <dbReference type="EMBL" id="KAG0465872.1"/>
    </source>
</evidence>
<sequence length="337" mass="38158">MGFDSQLSNNLTILFINLFVFPATQQRNHHHRSLSLSSLSSHIINSAVLAGNRRSCTGHREKMVAVGVGGKKMGLSNPKPVTIELNRLENLLKDKERELRVAQNEIKALKRKEFFKDKAVLENLEIKKLTDEKKVALSAQFAAEANMRRILASQKEDCQVSAETLTPPLEAEIRMYKNEIAALQEDKRAVNRLMKSKEAALIEAEKKMNISLERALMVENVQNQYLELKRQAEICQVEKLFQTISELEECILVGGTAANAVRDYQRQVADLNVEEKGLLRRELAKAKIQANRVASAVANEGKDEGDEVMHVKQWLEERGFEGEIQRLKEKLSISEKV</sequence>
<dbReference type="PANTHER" id="PTHR31246">
    <property type="entry name" value="MICROTUBULE-ASSOCIATED PROTEIN 70-2"/>
    <property type="match status" value="1"/>
</dbReference>
<reference evidence="8 9" key="1">
    <citation type="journal article" date="2020" name="Nat. Food">
        <title>A phased Vanilla planifolia genome enables genetic improvement of flavour and production.</title>
        <authorList>
            <person name="Hasing T."/>
            <person name="Tang H."/>
            <person name="Brym M."/>
            <person name="Khazi F."/>
            <person name="Huang T."/>
            <person name="Chambers A.H."/>
        </authorList>
    </citation>
    <scope>NUCLEOTIDE SEQUENCE [LARGE SCALE GENOMIC DNA]</scope>
    <source>
        <tissue evidence="8">Leaf</tissue>
    </source>
</reference>
<keyword evidence="6" id="KW-0206">Cytoskeleton</keyword>
<evidence type="ECO:0000313" key="9">
    <source>
        <dbReference type="Proteomes" id="UP000639772"/>
    </source>
</evidence>
<feature type="coiled-coil region" evidence="7">
    <location>
        <begin position="85"/>
        <end position="112"/>
    </location>
</feature>
<evidence type="ECO:0000256" key="1">
    <source>
        <dbReference type="ARBA" id="ARBA00004245"/>
    </source>
</evidence>
<feature type="coiled-coil region" evidence="7">
    <location>
        <begin position="173"/>
        <end position="281"/>
    </location>
</feature>
<keyword evidence="5 7" id="KW-0175">Coiled coil</keyword>
<proteinExistence type="inferred from homology"/>
<organism evidence="8 9">
    <name type="scientific">Vanilla planifolia</name>
    <name type="common">Vanilla</name>
    <dbReference type="NCBI Taxonomy" id="51239"/>
    <lineage>
        <taxon>Eukaryota</taxon>
        <taxon>Viridiplantae</taxon>
        <taxon>Streptophyta</taxon>
        <taxon>Embryophyta</taxon>
        <taxon>Tracheophyta</taxon>
        <taxon>Spermatophyta</taxon>
        <taxon>Magnoliopsida</taxon>
        <taxon>Liliopsida</taxon>
        <taxon>Asparagales</taxon>
        <taxon>Orchidaceae</taxon>
        <taxon>Vanilloideae</taxon>
        <taxon>Vanilleae</taxon>
        <taxon>Vanilla</taxon>
    </lineage>
</organism>
<evidence type="ECO:0000256" key="2">
    <source>
        <dbReference type="ARBA" id="ARBA00008825"/>
    </source>
</evidence>
<dbReference type="OrthoDB" id="1906253at2759"/>
<protein>
    <submittedName>
        <fullName evidence="8">Uncharacterized protein</fullName>
    </submittedName>
</protein>
<name>A0A835QAU4_VANPL</name>
<evidence type="ECO:0000256" key="3">
    <source>
        <dbReference type="ARBA" id="ARBA00022490"/>
    </source>
</evidence>
<evidence type="ECO:0000256" key="4">
    <source>
        <dbReference type="ARBA" id="ARBA00022701"/>
    </source>
</evidence>
<evidence type="ECO:0000256" key="7">
    <source>
        <dbReference type="SAM" id="Coils"/>
    </source>
</evidence>
<dbReference type="PANTHER" id="PTHR31246:SF5">
    <property type="entry name" value="MICROTUBULE-ASSOCIATED PROTEIN 70-5"/>
    <property type="match status" value="1"/>
</dbReference>
<keyword evidence="4" id="KW-0493">Microtubule</keyword>
<dbReference type="GO" id="GO:0005874">
    <property type="term" value="C:microtubule"/>
    <property type="evidence" value="ECO:0007669"/>
    <property type="project" value="UniProtKB-KW"/>
</dbReference>
<dbReference type="EMBL" id="JADCNM010000010">
    <property type="protein sequence ID" value="KAG0465872.1"/>
    <property type="molecule type" value="Genomic_DNA"/>
</dbReference>
<dbReference type="Pfam" id="PF07058">
    <property type="entry name" value="MAP70"/>
    <property type="match status" value="2"/>
</dbReference>
<keyword evidence="3" id="KW-0963">Cytoplasm</keyword>
<evidence type="ECO:0000256" key="5">
    <source>
        <dbReference type="ARBA" id="ARBA00023054"/>
    </source>
</evidence>
<comment type="caution">
    <text evidence="8">The sequence shown here is derived from an EMBL/GenBank/DDBJ whole genome shotgun (WGS) entry which is preliminary data.</text>
</comment>
<comment type="subcellular location">
    <subcellularLocation>
        <location evidence="1">Cytoplasm</location>
        <location evidence="1">Cytoskeleton</location>
    </subcellularLocation>
</comment>
<dbReference type="InterPro" id="IPR009768">
    <property type="entry name" value="MAP70"/>
</dbReference>
<dbReference type="Proteomes" id="UP000639772">
    <property type="component" value="Chromosome 10"/>
</dbReference>
<accession>A0A835QAU4</accession>
<evidence type="ECO:0000256" key="6">
    <source>
        <dbReference type="ARBA" id="ARBA00023212"/>
    </source>
</evidence>
<dbReference type="GO" id="GO:0007010">
    <property type="term" value="P:cytoskeleton organization"/>
    <property type="evidence" value="ECO:0007669"/>
    <property type="project" value="InterPro"/>
</dbReference>
<dbReference type="GO" id="GO:0008017">
    <property type="term" value="F:microtubule binding"/>
    <property type="evidence" value="ECO:0007669"/>
    <property type="project" value="InterPro"/>
</dbReference>